<evidence type="ECO:0000313" key="3">
    <source>
        <dbReference type="EMBL" id="MBM7643594.1"/>
    </source>
</evidence>
<dbReference type="HAMAP" id="MF_01126">
    <property type="entry name" value="UPF0298"/>
    <property type="match status" value="1"/>
</dbReference>
<dbReference type="Pfam" id="PF09902">
    <property type="entry name" value="DUF2129"/>
    <property type="match status" value="1"/>
</dbReference>
<keyword evidence="4" id="KW-1185">Reference proteome</keyword>
<gene>
    <name evidence="3" type="ORF">JOC28_001905</name>
</gene>
<dbReference type="EMBL" id="JAFBEH010000055">
    <property type="protein sequence ID" value="MBM7643594.1"/>
    <property type="molecule type" value="Genomic_DNA"/>
</dbReference>
<evidence type="ECO:0000256" key="2">
    <source>
        <dbReference type="HAMAP-Rule" id="MF_01126"/>
    </source>
</evidence>
<reference evidence="3 4" key="1">
    <citation type="submission" date="2021-01" db="EMBL/GenBank/DDBJ databases">
        <title>Genomic Encyclopedia of Type Strains, Phase IV (KMG-IV): sequencing the most valuable type-strain genomes for metagenomic binning, comparative biology and taxonomic classification.</title>
        <authorList>
            <person name="Goeker M."/>
        </authorList>
    </citation>
    <scope>NUCLEOTIDE SEQUENCE [LARGE SCALE GENOMIC DNA]</scope>
    <source>
        <strain evidence="3 4">DSM 27382</strain>
    </source>
</reference>
<proteinExistence type="inferred from homology"/>
<dbReference type="NCBIfam" id="NF002631">
    <property type="entry name" value="PRK02302.1"/>
    <property type="match status" value="1"/>
</dbReference>
<accession>A0ABS2PVV7</accession>
<sequence length="87" mass="10384">MEKTARVGLIVYLYYNRDARKITKLGDCHYHSKRLRYLVLYVDLDEVDEIISYLKGQRFVKKVLISEFNQIDQDFVGSLHRNEESQV</sequence>
<dbReference type="Proteomes" id="UP000697472">
    <property type="component" value="Unassembled WGS sequence"/>
</dbReference>
<comment type="similarity">
    <text evidence="2">Belongs to the UPF0298 family.</text>
</comment>
<organism evidence="3 4">
    <name type="scientific">Streptococcus loxodontisalivarius</name>
    <dbReference type="NCBI Taxonomy" id="1349415"/>
    <lineage>
        <taxon>Bacteria</taxon>
        <taxon>Bacillati</taxon>
        <taxon>Bacillota</taxon>
        <taxon>Bacilli</taxon>
        <taxon>Lactobacillales</taxon>
        <taxon>Streptococcaceae</taxon>
        <taxon>Streptococcus</taxon>
    </lineage>
</organism>
<evidence type="ECO:0000313" key="4">
    <source>
        <dbReference type="Proteomes" id="UP000697472"/>
    </source>
</evidence>
<dbReference type="RefSeq" id="WP_205010436.1">
    <property type="nucleotide sequence ID" value="NZ_JAFBEH010000055.1"/>
</dbReference>
<comment type="caution">
    <text evidence="3">The sequence shown here is derived from an EMBL/GenBank/DDBJ whole genome shotgun (WGS) entry which is preliminary data.</text>
</comment>
<evidence type="ECO:0000256" key="1">
    <source>
        <dbReference type="ARBA" id="ARBA00022490"/>
    </source>
</evidence>
<comment type="subcellular location">
    <subcellularLocation>
        <location evidence="2">Cytoplasm</location>
    </subcellularLocation>
</comment>
<keyword evidence="1 2" id="KW-0963">Cytoplasm</keyword>
<protein>
    <recommendedName>
        <fullName evidence="2">UPF0298 protein JOC28_001905</fullName>
    </recommendedName>
</protein>
<name>A0ABS2PVV7_9STRE</name>
<dbReference type="InterPro" id="IPR016979">
    <property type="entry name" value="DUF2129"/>
</dbReference>
<dbReference type="PIRSF" id="PIRSF031653">
    <property type="entry name" value="UCP031653"/>
    <property type="match status" value="1"/>
</dbReference>